<dbReference type="Proteomes" id="UP001501442">
    <property type="component" value="Unassembled WGS sequence"/>
</dbReference>
<protein>
    <submittedName>
        <fullName evidence="6">Lrp/AsnC family transcriptional regulator</fullName>
    </submittedName>
</protein>
<dbReference type="InterPro" id="IPR019887">
    <property type="entry name" value="Tscrpt_reg_AsnC/Lrp_C"/>
</dbReference>
<feature type="domain" description="HTH asnC-type" evidence="5">
    <location>
        <begin position="22"/>
        <end position="83"/>
    </location>
</feature>
<keyword evidence="7" id="KW-1185">Reference proteome</keyword>
<dbReference type="Gene3D" id="3.30.70.920">
    <property type="match status" value="1"/>
</dbReference>
<evidence type="ECO:0000259" key="5">
    <source>
        <dbReference type="PROSITE" id="PS50956"/>
    </source>
</evidence>
<dbReference type="RefSeq" id="WP_345431184.1">
    <property type="nucleotide sequence ID" value="NZ_BAABHK010000003.1"/>
</dbReference>
<dbReference type="Pfam" id="PF13412">
    <property type="entry name" value="HTH_24"/>
    <property type="match status" value="1"/>
</dbReference>
<evidence type="ECO:0000256" key="2">
    <source>
        <dbReference type="ARBA" id="ARBA00023125"/>
    </source>
</evidence>
<dbReference type="InterPro" id="IPR036390">
    <property type="entry name" value="WH_DNA-bd_sf"/>
</dbReference>
<dbReference type="PANTHER" id="PTHR30154">
    <property type="entry name" value="LEUCINE-RESPONSIVE REGULATORY PROTEIN"/>
    <property type="match status" value="1"/>
</dbReference>
<evidence type="ECO:0000256" key="4">
    <source>
        <dbReference type="SAM" id="MobiDB-lite"/>
    </source>
</evidence>
<dbReference type="Gene3D" id="1.10.10.10">
    <property type="entry name" value="Winged helix-like DNA-binding domain superfamily/Winged helix DNA-binding domain"/>
    <property type="match status" value="1"/>
</dbReference>
<comment type="caution">
    <text evidence="6">The sequence shown here is derived from an EMBL/GenBank/DDBJ whole genome shotgun (WGS) entry which is preliminary data.</text>
</comment>
<dbReference type="PRINTS" id="PR00033">
    <property type="entry name" value="HTHASNC"/>
</dbReference>
<accession>A0ABP8U8M4</accession>
<evidence type="ECO:0000313" key="6">
    <source>
        <dbReference type="EMBL" id="GAA4625130.1"/>
    </source>
</evidence>
<name>A0ABP8U8M4_9ACTN</name>
<evidence type="ECO:0000256" key="3">
    <source>
        <dbReference type="ARBA" id="ARBA00023163"/>
    </source>
</evidence>
<dbReference type="InterPro" id="IPR011008">
    <property type="entry name" value="Dimeric_a/b-barrel"/>
</dbReference>
<dbReference type="SUPFAM" id="SSF46785">
    <property type="entry name" value="Winged helix' DNA-binding domain"/>
    <property type="match status" value="1"/>
</dbReference>
<dbReference type="InterPro" id="IPR019888">
    <property type="entry name" value="Tscrpt_reg_AsnC-like"/>
</dbReference>
<organism evidence="6 7">
    <name type="scientific">Actinoallomurus vinaceus</name>
    <dbReference type="NCBI Taxonomy" id="1080074"/>
    <lineage>
        <taxon>Bacteria</taxon>
        <taxon>Bacillati</taxon>
        <taxon>Actinomycetota</taxon>
        <taxon>Actinomycetes</taxon>
        <taxon>Streptosporangiales</taxon>
        <taxon>Thermomonosporaceae</taxon>
        <taxon>Actinoallomurus</taxon>
    </lineage>
</organism>
<keyword evidence="2" id="KW-0238">DNA-binding</keyword>
<dbReference type="Pfam" id="PF01037">
    <property type="entry name" value="AsnC_trans_reg"/>
    <property type="match status" value="1"/>
</dbReference>
<reference evidence="7" key="1">
    <citation type="journal article" date="2019" name="Int. J. Syst. Evol. Microbiol.">
        <title>The Global Catalogue of Microorganisms (GCM) 10K type strain sequencing project: providing services to taxonomists for standard genome sequencing and annotation.</title>
        <authorList>
            <consortium name="The Broad Institute Genomics Platform"/>
            <consortium name="The Broad Institute Genome Sequencing Center for Infectious Disease"/>
            <person name="Wu L."/>
            <person name="Ma J."/>
        </authorList>
    </citation>
    <scope>NUCLEOTIDE SEQUENCE [LARGE SCALE GENOMIC DNA]</scope>
    <source>
        <strain evidence="7">JCM 17939</strain>
    </source>
</reference>
<dbReference type="PROSITE" id="PS50956">
    <property type="entry name" value="HTH_ASNC_2"/>
    <property type="match status" value="1"/>
</dbReference>
<proteinExistence type="predicted"/>
<dbReference type="EMBL" id="BAABHK010000003">
    <property type="protein sequence ID" value="GAA4625130.1"/>
    <property type="molecule type" value="Genomic_DNA"/>
</dbReference>
<dbReference type="InterPro" id="IPR036388">
    <property type="entry name" value="WH-like_DNA-bd_sf"/>
</dbReference>
<dbReference type="SMART" id="SM00344">
    <property type="entry name" value="HTH_ASNC"/>
    <property type="match status" value="1"/>
</dbReference>
<keyword evidence="3" id="KW-0804">Transcription</keyword>
<dbReference type="PANTHER" id="PTHR30154:SF34">
    <property type="entry name" value="TRANSCRIPTIONAL REGULATOR AZLB"/>
    <property type="match status" value="1"/>
</dbReference>
<feature type="region of interest" description="Disordered" evidence="4">
    <location>
        <begin position="1"/>
        <end position="20"/>
    </location>
</feature>
<feature type="region of interest" description="Disordered" evidence="4">
    <location>
        <begin position="168"/>
        <end position="192"/>
    </location>
</feature>
<gene>
    <name evidence="6" type="ORF">GCM10023196_028090</name>
</gene>
<dbReference type="InterPro" id="IPR000485">
    <property type="entry name" value="AsnC-type_HTH_dom"/>
</dbReference>
<sequence>MAETSDGPSSEEWRPGQIPPDLDAVSLRMLDVLREDGRISIAALAQQVGISRANAYSRFEALRANGVIVRFTAQVDHVRSGLGVCALVFVTVRQQMWRQFRNQLALMPEVEYCAITTGQHDAMIQIRVPDVATVHHLVTHRLASIPAVKATETVFILDEVLRRPYVLPSDQRPLPQPSGAAPGTDPMPLGMTRFVRADAGRAGLSEL</sequence>
<keyword evidence="1" id="KW-0805">Transcription regulation</keyword>
<evidence type="ECO:0000313" key="7">
    <source>
        <dbReference type="Proteomes" id="UP001501442"/>
    </source>
</evidence>
<evidence type="ECO:0000256" key="1">
    <source>
        <dbReference type="ARBA" id="ARBA00023015"/>
    </source>
</evidence>
<dbReference type="SUPFAM" id="SSF54909">
    <property type="entry name" value="Dimeric alpha+beta barrel"/>
    <property type="match status" value="1"/>
</dbReference>